<keyword evidence="1" id="KW-0812">Transmembrane</keyword>
<gene>
    <name evidence="2" type="ORF">A2Z67_01210</name>
</gene>
<name>A0A1F7X1Q9_9BACT</name>
<dbReference type="AlphaFoldDB" id="A0A1F7X1Q9"/>
<protein>
    <submittedName>
        <fullName evidence="2">Uncharacterized protein</fullName>
    </submittedName>
</protein>
<proteinExistence type="predicted"/>
<dbReference type="EMBL" id="MGFQ01000030">
    <property type="protein sequence ID" value="OGM09012.1"/>
    <property type="molecule type" value="Genomic_DNA"/>
</dbReference>
<evidence type="ECO:0000313" key="2">
    <source>
        <dbReference type="EMBL" id="OGM09012.1"/>
    </source>
</evidence>
<reference evidence="2 3" key="1">
    <citation type="journal article" date="2016" name="Nat. Commun.">
        <title>Thousands of microbial genomes shed light on interconnected biogeochemical processes in an aquifer system.</title>
        <authorList>
            <person name="Anantharaman K."/>
            <person name="Brown C.T."/>
            <person name="Hug L.A."/>
            <person name="Sharon I."/>
            <person name="Castelle C.J."/>
            <person name="Probst A.J."/>
            <person name="Thomas B.C."/>
            <person name="Singh A."/>
            <person name="Wilkins M.J."/>
            <person name="Karaoz U."/>
            <person name="Brodie E.L."/>
            <person name="Williams K.H."/>
            <person name="Hubbard S.S."/>
            <person name="Banfield J.F."/>
        </authorList>
    </citation>
    <scope>NUCLEOTIDE SEQUENCE [LARGE SCALE GENOMIC DNA]</scope>
</reference>
<comment type="caution">
    <text evidence="2">The sequence shown here is derived from an EMBL/GenBank/DDBJ whole genome shotgun (WGS) entry which is preliminary data.</text>
</comment>
<dbReference type="Proteomes" id="UP000176939">
    <property type="component" value="Unassembled WGS sequence"/>
</dbReference>
<evidence type="ECO:0000313" key="3">
    <source>
        <dbReference type="Proteomes" id="UP000176939"/>
    </source>
</evidence>
<feature type="transmembrane region" description="Helical" evidence="1">
    <location>
        <begin position="16"/>
        <end position="38"/>
    </location>
</feature>
<dbReference type="InterPro" id="IPR012902">
    <property type="entry name" value="N_methyl_site"/>
</dbReference>
<evidence type="ECO:0000256" key="1">
    <source>
        <dbReference type="SAM" id="Phobius"/>
    </source>
</evidence>
<organism evidence="2 3">
    <name type="scientific">Candidatus Woesebacteria bacterium RBG_13_36_22</name>
    <dbReference type="NCBI Taxonomy" id="1802478"/>
    <lineage>
        <taxon>Bacteria</taxon>
        <taxon>Candidatus Woeseibacteriota</taxon>
    </lineage>
</organism>
<accession>A0A1F7X1Q9</accession>
<dbReference type="NCBIfam" id="TIGR02532">
    <property type="entry name" value="IV_pilin_GFxxxE"/>
    <property type="match status" value="1"/>
</dbReference>
<keyword evidence="1" id="KW-0472">Membrane</keyword>
<keyword evidence="1" id="KW-1133">Transmembrane helix</keyword>
<sequence length="175" mass="19030">MNNNHYQEKGYSLMEVLMAVGVFSLLAVLVTQTLAITLRSAKRSDSDSRVRTTLDYAISVMERQLRNANSITSTCEGSGTTLAKIDYIDAYGTVAYFECIDDSGDDEKYVSSGSGTLSSRLTTPGVEILPCSFICTSNNKTPDTIDINLTGKELKATGVEASQVTVQSKILLRNY</sequence>